<name>A0A7S1BIQ9_9STRA</name>
<protein>
    <recommendedName>
        <fullName evidence="3">DUF4864 domain-containing protein</fullName>
    </recommendedName>
</protein>
<dbReference type="EMBL" id="HBFR01019782">
    <property type="protein sequence ID" value="CAD8887059.1"/>
    <property type="molecule type" value="Transcribed_RNA"/>
</dbReference>
<feature type="signal peptide" evidence="1">
    <location>
        <begin position="1"/>
        <end position="18"/>
    </location>
</feature>
<evidence type="ECO:0000313" key="2">
    <source>
        <dbReference type="EMBL" id="CAD8887059.1"/>
    </source>
</evidence>
<keyword evidence="1" id="KW-0732">Signal</keyword>
<dbReference type="AlphaFoldDB" id="A0A7S1BIQ9"/>
<gene>
    <name evidence="2" type="ORF">CHYS00102_LOCUS14257</name>
</gene>
<dbReference type="PANTHER" id="PTHR35716:SF6">
    <property type="entry name" value="DUF4864 DOMAIN-CONTAINING PROTEIN"/>
    <property type="match status" value="1"/>
</dbReference>
<sequence>MRAITVVATLALLRTTASFTWFSCLASTTRYSRPHISKKTDSACRIETHALLLSMGQTDPPPPPDPHPPPTTVIELQLRSLQAADLGAVFEHASPANRRATGPLSRFATLFATPAYRPLLGFAASEMVSALPLGPGRYRVTVMISPEGSDAPRLRYSWTLGRQDAGEYEGRWMVDGVVLEGMEERVP</sequence>
<dbReference type="PANTHER" id="PTHR35716">
    <property type="entry name" value="OS05G0574700 PROTEIN-RELATED"/>
    <property type="match status" value="1"/>
</dbReference>
<organism evidence="2">
    <name type="scientific">Corethron hystrix</name>
    <dbReference type="NCBI Taxonomy" id="216773"/>
    <lineage>
        <taxon>Eukaryota</taxon>
        <taxon>Sar</taxon>
        <taxon>Stramenopiles</taxon>
        <taxon>Ochrophyta</taxon>
        <taxon>Bacillariophyta</taxon>
        <taxon>Coscinodiscophyceae</taxon>
        <taxon>Corethrophycidae</taxon>
        <taxon>Corethrales</taxon>
        <taxon>Corethraceae</taxon>
        <taxon>Corethron</taxon>
    </lineage>
</organism>
<proteinExistence type="predicted"/>
<feature type="chain" id="PRO_5031545431" description="DUF4864 domain-containing protein" evidence="1">
    <location>
        <begin position="19"/>
        <end position="187"/>
    </location>
</feature>
<evidence type="ECO:0000256" key="1">
    <source>
        <dbReference type="SAM" id="SignalP"/>
    </source>
</evidence>
<accession>A0A7S1BIQ9</accession>
<evidence type="ECO:0008006" key="3">
    <source>
        <dbReference type="Google" id="ProtNLM"/>
    </source>
</evidence>
<reference evidence="2" key="1">
    <citation type="submission" date="2021-01" db="EMBL/GenBank/DDBJ databases">
        <authorList>
            <person name="Corre E."/>
            <person name="Pelletier E."/>
            <person name="Niang G."/>
            <person name="Scheremetjew M."/>
            <person name="Finn R."/>
            <person name="Kale V."/>
            <person name="Holt S."/>
            <person name="Cochrane G."/>
            <person name="Meng A."/>
            <person name="Brown T."/>
            <person name="Cohen L."/>
        </authorList>
    </citation>
    <scope>NUCLEOTIDE SEQUENCE</scope>
    <source>
        <strain evidence="2">308</strain>
    </source>
</reference>